<reference evidence="2 3" key="1">
    <citation type="submission" date="2020-08" db="EMBL/GenBank/DDBJ databases">
        <title>Putative novel bacterial strains isolated from necrotic wheat leaf tissues caused by Xanthomonas translucens.</title>
        <authorList>
            <person name="Tambong J.T."/>
        </authorList>
    </citation>
    <scope>NUCLEOTIDE SEQUENCE [LARGE SCALE GENOMIC DNA]</scope>
    <source>
        <strain evidence="3">DOAB 1063</strain>
    </source>
</reference>
<evidence type="ECO:0000313" key="2">
    <source>
        <dbReference type="EMBL" id="MBC3940548.1"/>
    </source>
</evidence>
<name>A0ABR7AJB3_9SPHN</name>
<evidence type="ECO:0000259" key="1">
    <source>
        <dbReference type="Pfam" id="PF00144"/>
    </source>
</evidence>
<proteinExistence type="predicted"/>
<gene>
    <name evidence="2" type="ORF">H8S47_02465</name>
</gene>
<dbReference type="PANTHER" id="PTHR43283:SF3">
    <property type="entry name" value="BETA-LACTAMASE FAMILY PROTEIN (AFU_ORTHOLOGUE AFUA_5G07500)"/>
    <property type="match status" value="1"/>
</dbReference>
<comment type="caution">
    <text evidence="2">The sequence shown here is derived from an EMBL/GenBank/DDBJ whole genome shotgun (WGS) entry which is preliminary data.</text>
</comment>
<dbReference type="Gene3D" id="3.40.710.10">
    <property type="entry name" value="DD-peptidase/beta-lactamase superfamily"/>
    <property type="match status" value="1"/>
</dbReference>
<dbReference type="PANTHER" id="PTHR43283">
    <property type="entry name" value="BETA-LACTAMASE-RELATED"/>
    <property type="match status" value="1"/>
</dbReference>
<dbReference type="Proteomes" id="UP000597613">
    <property type="component" value="Unassembled WGS sequence"/>
</dbReference>
<evidence type="ECO:0000313" key="3">
    <source>
        <dbReference type="Proteomes" id="UP000597613"/>
    </source>
</evidence>
<dbReference type="InterPro" id="IPR012338">
    <property type="entry name" value="Beta-lactam/transpept-like"/>
</dbReference>
<dbReference type="EMBL" id="JACONT010000003">
    <property type="protein sequence ID" value="MBC3940548.1"/>
    <property type="molecule type" value="Genomic_DNA"/>
</dbReference>
<protein>
    <submittedName>
        <fullName evidence="2">Beta-lactamase family protein</fullName>
    </submittedName>
</protein>
<accession>A0ABR7AJB3</accession>
<organism evidence="2 3">
    <name type="scientific">Sphingomonas albertensis</name>
    <dbReference type="NCBI Taxonomy" id="2762591"/>
    <lineage>
        <taxon>Bacteria</taxon>
        <taxon>Pseudomonadati</taxon>
        <taxon>Pseudomonadota</taxon>
        <taxon>Alphaproteobacteria</taxon>
        <taxon>Sphingomonadales</taxon>
        <taxon>Sphingomonadaceae</taxon>
        <taxon>Sphingomonas</taxon>
    </lineage>
</organism>
<dbReference type="InterPro" id="IPR050789">
    <property type="entry name" value="Diverse_Enzym_Activities"/>
</dbReference>
<dbReference type="Pfam" id="PF00144">
    <property type="entry name" value="Beta-lactamase"/>
    <property type="match status" value="1"/>
</dbReference>
<sequence length="406" mass="44172">MKIAEPASRGFDASRLAAIDTLLRTRYIDSGKLPNAQLLIARDGEIVHFSNAGAAREGGKSVNEGSLFRIASMTKPITSVAFMMLVEQGLVAVDTPVHHVLPEFKDIAVYNGGGGGVPFVTKPTAEPMRMVDLLRHTSGLTYSFQNRSNVDAAYREGKIESWHGGHDLDGFIGALAKIPLEFSPGTAWNYSVATDVLGAVVQRVSGLPLDQFFRERIFAPLKMDDTFFQVPADKLDWLTDCYTLVAGKGRVMYDRGAESAWSRAPKLLSGGGGLVSTALDYHRFNTMLLNGGELDGARILGRKTLDLMTQNHLPGKSDLATMSKSLFSEASNAGTGFGLGFAITDDVAKTMVPGSQGEYYWGGMFSTAFFVDPVERLSMVFMTQLSPSSFYPIRRELKTMIYAAMT</sequence>
<dbReference type="InterPro" id="IPR001466">
    <property type="entry name" value="Beta-lactam-related"/>
</dbReference>
<dbReference type="RefSeq" id="WP_187502348.1">
    <property type="nucleotide sequence ID" value="NZ_CP162536.1"/>
</dbReference>
<dbReference type="SUPFAM" id="SSF56601">
    <property type="entry name" value="beta-lactamase/transpeptidase-like"/>
    <property type="match status" value="1"/>
</dbReference>
<keyword evidence="3" id="KW-1185">Reference proteome</keyword>
<feature type="domain" description="Beta-lactamase-related" evidence="1">
    <location>
        <begin position="27"/>
        <end position="389"/>
    </location>
</feature>